<organism evidence="1 2">
    <name type="scientific">Caballeronia hypogeia</name>
    <dbReference type="NCBI Taxonomy" id="1777140"/>
    <lineage>
        <taxon>Bacteria</taxon>
        <taxon>Pseudomonadati</taxon>
        <taxon>Pseudomonadota</taxon>
        <taxon>Betaproteobacteria</taxon>
        <taxon>Burkholderiales</taxon>
        <taxon>Burkholderiaceae</taxon>
        <taxon>Caballeronia</taxon>
    </lineage>
</organism>
<keyword evidence="2" id="KW-1185">Reference proteome</keyword>
<comment type="caution">
    <text evidence="1">The sequence shown here is derived from an EMBL/GenBank/DDBJ whole genome shotgun (WGS) entry which is preliminary data.</text>
</comment>
<proteinExistence type="predicted"/>
<sequence>MPFAPKTMIHHNGTLERFRSASEITSDESPFPGVVNTQRFYPSRNGLGLTRARQHPLEFTLDDALAFTSTRLEPGAIEHLDAATAVMDQACIM</sequence>
<dbReference type="STRING" id="1777140.AWB79_05052"/>
<evidence type="ECO:0000313" key="2">
    <source>
        <dbReference type="Proteomes" id="UP000054851"/>
    </source>
</evidence>
<protein>
    <submittedName>
        <fullName evidence="1">Uncharacterized protein</fullName>
    </submittedName>
</protein>
<gene>
    <name evidence="1" type="ORF">AWB79_05052</name>
</gene>
<name>A0A158CAZ9_9BURK</name>
<reference evidence="1" key="1">
    <citation type="submission" date="2016-01" db="EMBL/GenBank/DDBJ databases">
        <authorList>
            <person name="Peeters C."/>
        </authorList>
    </citation>
    <scope>NUCLEOTIDE SEQUENCE</scope>
    <source>
        <strain evidence="1">LMG 29322</strain>
    </source>
</reference>
<evidence type="ECO:0000313" key="1">
    <source>
        <dbReference type="EMBL" id="SAK79548.1"/>
    </source>
</evidence>
<dbReference type="EMBL" id="FCOA02000020">
    <property type="protein sequence ID" value="SAK79548.1"/>
    <property type="molecule type" value="Genomic_DNA"/>
</dbReference>
<accession>A0A158CAZ9</accession>
<dbReference type="Proteomes" id="UP000054851">
    <property type="component" value="Unassembled WGS sequence"/>
</dbReference>
<dbReference type="AlphaFoldDB" id="A0A158CAZ9"/>